<comment type="caution">
    <text evidence="3">The sequence shown here is derived from an EMBL/GenBank/DDBJ whole genome shotgun (WGS) entry which is preliminary data.</text>
</comment>
<dbReference type="InterPro" id="IPR036396">
    <property type="entry name" value="Cyt_P450_sf"/>
</dbReference>
<feature type="transmembrane region" description="Helical" evidence="2">
    <location>
        <begin position="15"/>
        <end position="33"/>
    </location>
</feature>
<comment type="similarity">
    <text evidence="1">Belongs to the cytochrome P450 family.</text>
</comment>
<sequence length="335" mass="38594">MGLGLQFISALKLTLGLYIVYKLFGFVRFYIYARRAGFPVYTSPWLSKSIPFLVLAPVLQPLLKHIFPEWVYDRFDILVHGWEFRGGQRLPIMPRALQMLGYQLQKIPEYTHSVLEEERKVMESGSGARNNFLSLLLRLSDEEKRRQSGFSLSDEELSGNLFVFTTAGFETVSNTMGYAVTMLAAHPEYQAWIREELQDLDMDSTTWAYDDVFPKCKRTLAVMLETLRLFSPVHHIMRSTREPQQLLSDRGTHLLLPPMDLFVGVTIIHKDPRYWGPDPEVFRPSRWIDATGQIITPATGTFRPWSGGPRVLPWPQDVRGEVCRYHSHSIPVCKV</sequence>
<dbReference type="GO" id="GO:0016705">
    <property type="term" value="F:oxidoreductase activity, acting on paired donors, with incorporation or reduction of molecular oxygen"/>
    <property type="evidence" value="ECO:0007669"/>
    <property type="project" value="InterPro"/>
</dbReference>
<evidence type="ECO:0000256" key="1">
    <source>
        <dbReference type="ARBA" id="ARBA00010617"/>
    </source>
</evidence>
<reference evidence="3" key="2">
    <citation type="journal article" date="2023" name="IMA Fungus">
        <title>Comparative genomic study of the Penicillium genus elucidates a diverse pangenome and 15 lateral gene transfer events.</title>
        <authorList>
            <person name="Petersen C."/>
            <person name="Sorensen T."/>
            <person name="Nielsen M.R."/>
            <person name="Sondergaard T.E."/>
            <person name="Sorensen J.L."/>
            <person name="Fitzpatrick D.A."/>
            <person name="Frisvad J.C."/>
            <person name="Nielsen K.L."/>
        </authorList>
    </citation>
    <scope>NUCLEOTIDE SEQUENCE</scope>
    <source>
        <strain evidence="3">IBT 34128</strain>
    </source>
</reference>
<name>A0A9W9KD43_9EURO</name>
<dbReference type="PANTHER" id="PTHR24291">
    <property type="entry name" value="CYTOCHROME P450 FAMILY 4"/>
    <property type="match status" value="1"/>
</dbReference>
<dbReference type="RefSeq" id="XP_056512891.1">
    <property type="nucleotide sequence ID" value="XM_056654864.1"/>
</dbReference>
<dbReference type="PRINTS" id="PR00385">
    <property type="entry name" value="P450"/>
</dbReference>
<dbReference type="EMBL" id="JAPMSZ010000005">
    <property type="protein sequence ID" value="KAJ5102060.1"/>
    <property type="molecule type" value="Genomic_DNA"/>
</dbReference>
<evidence type="ECO:0000313" key="3">
    <source>
        <dbReference type="EMBL" id="KAJ5102060.1"/>
    </source>
</evidence>
<dbReference type="Pfam" id="PF00067">
    <property type="entry name" value="p450"/>
    <property type="match status" value="1"/>
</dbReference>
<dbReference type="GO" id="GO:0043386">
    <property type="term" value="P:mycotoxin biosynthetic process"/>
    <property type="evidence" value="ECO:0007669"/>
    <property type="project" value="UniProtKB-ARBA"/>
</dbReference>
<dbReference type="SUPFAM" id="SSF48264">
    <property type="entry name" value="Cytochrome P450"/>
    <property type="match status" value="1"/>
</dbReference>
<keyword evidence="2" id="KW-0812">Transmembrane</keyword>
<keyword evidence="2" id="KW-1133">Transmembrane helix</keyword>
<dbReference type="PANTHER" id="PTHR24291:SF201">
    <property type="entry name" value="CYTOCHROME P450, FAMILY 4, SUBFAMILY B, POLYPEPTIDE 7"/>
    <property type="match status" value="1"/>
</dbReference>
<keyword evidence="2" id="KW-0472">Membrane</keyword>
<dbReference type="OrthoDB" id="1470350at2759"/>
<dbReference type="AlphaFoldDB" id="A0A9W9KD43"/>
<dbReference type="Proteomes" id="UP001141434">
    <property type="component" value="Unassembled WGS sequence"/>
</dbReference>
<dbReference type="InterPro" id="IPR050196">
    <property type="entry name" value="Cytochrome_P450_Monoox"/>
</dbReference>
<evidence type="ECO:0008006" key="5">
    <source>
        <dbReference type="Google" id="ProtNLM"/>
    </source>
</evidence>
<dbReference type="InterPro" id="IPR001128">
    <property type="entry name" value="Cyt_P450"/>
</dbReference>
<proteinExistence type="inferred from homology"/>
<dbReference type="GO" id="GO:0020037">
    <property type="term" value="F:heme binding"/>
    <property type="evidence" value="ECO:0007669"/>
    <property type="project" value="InterPro"/>
</dbReference>
<organism evidence="3 4">
    <name type="scientific">Penicillium alfredii</name>
    <dbReference type="NCBI Taxonomy" id="1506179"/>
    <lineage>
        <taxon>Eukaryota</taxon>
        <taxon>Fungi</taxon>
        <taxon>Dikarya</taxon>
        <taxon>Ascomycota</taxon>
        <taxon>Pezizomycotina</taxon>
        <taxon>Eurotiomycetes</taxon>
        <taxon>Eurotiomycetidae</taxon>
        <taxon>Eurotiales</taxon>
        <taxon>Aspergillaceae</taxon>
        <taxon>Penicillium</taxon>
    </lineage>
</organism>
<evidence type="ECO:0000256" key="2">
    <source>
        <dbReference type="SAM" id="Phobius"/>
    </source>
</evidence>
<dbReference type="GeneID" id="81394032"/>
<reference evidence="3" key="1">
    <citation type="submission" date="2022-11" db="EMBL/GenBank/DDBJ databases">
        <authorList>
            <person name="Petersen C."/>
        </authorList>
    </citation>
    <scope>NUCLEOTIDE SEQUENCE</scope>
    <source>
        <strain evidence="3">IBT 34128</strain>
    </source>
</reference>
<dbReference type="GO" id="GO:0004497">
    <property type="term" value="F:monooxygenase activity"/>
    <property type="evidence" value="ECO:0007669"/>
    <property type="project" value="InterPro"/>
</dbReference>
<gene>
    <name evidence="3" type="ORF">NUU61_004282</name>
</gene>
<accession>A0A9W9KD43</accession>
<protein>
    <recommendedName>
        <fullName evidence="5">Cytochrome P450</fullName>
    </recommendedName>
</protein>
<evidence type="ECO:0000313" key="4">
    <source>
        <dbReference type="Proteomes" id="UP001141434"/>
    </source>
</evidence>
<keyword evidence="4" id="KW-1185">Reference proteome</keyword>
<dbReference type="Gene3D" id="1.10.630.10">
    <property type="entry name" value="Cytochrome P450"/>
    <property type="match status" value="1"/>
</dbReference>
<dbReference type="GO" id="GO:0005506">
    <property type="term" value="F:iron ion binding"/>
    <property type="evidence" value="ECO:0007669"/>
    <property type="project" value="InterPro"/>
</dbReference>